<evidence type="ECO:0000313" key="3">
    <source>
        <dbReference type="Proteomes" id="UP000748752"/>
    </source>
</evidence>
<sequence length="365" mass="41545">MSYVIATSRPWNEIMAARLSERTGQPFHLITRKEDLTPERLREIAPRTVFFPHWSHLIPATIQEGWECVIFHMTDLPYGRGGSPLQNLIQRGHRETQLTALRCVAELDAGPVYLKRPLCLEGSASEIFLRAAGLIEDMIETIIREAPTPQPQQGEPMVFRRRKPEDSDLDQAPIQSLNDFFDFIRMLDADGYPRAFLDLHGHRMELSRVQLEQDRLVGTFVLYRQDAMPDQDSGGGGMIKRLLERCYPKPPRDVFQRMLSRYRPGDPLYTLEHQGNTVGMVYCARHSKGGHLENLAVDPAYRGKGLADQLVNALIKDNPGVITLTTRIPTYFIRLGFKPIQTLPDQSSLMIKTTPNTQQPTTNNQ</sequence>
<dbReference type="RefSeq" id="WP_200241786.1">
    <property type="nucleotide sequence ID" value="NZ_NRRV01000082.1"/>
</dbReference>
<dbReference type="EMBL" id="NRRV01000082">
    <property type="protein sequence ID" value="MBK1633375.1"/>
    <property type="molecule type" value="Genomic_DNA"/>
</dbReference>
<organism evidence="2 3">
    <name type="scientific">Thiohalocapsa halophila</name>
    <dbReference type="NCBI Taxonomy" id="69359"/>
    <lineage>
        <taxon>Bacteria</taxon>
        <taxon>Pseudomonadati</taxon>
        <taxon>Pseudomonadota</taxon>
        <taxon>Gammaproteobacteria</taxon>
        <taxon>Chromatiales</taxon>
        <taxon>Chromatiaceae</taxon>
        <taxon>Thiohalocapsa</taxon>
    </lineage>
</organism>
<dbReference type="InterPro" id="IPR000182">
    <property type="entry name" value="GNAT_dom"/>
</dbReference>
<dbReference type="Pfam" id="PF00583">
    <property type="entry name" value="Acetyltransf_1"/>
    <property type="match status" value="1"/>
</dbReference>
<dbReference type="PROSITE" id="PS51186">
    <property type="entry name" value="GNAT"/>
    <property type="match status" value="1"/>
</dbReference>
<dbReference type="Gene3D" id="3.40.630.30">
    <property type="match status" value="1"/>
</dbReference>
<dbReference type="Proteomes" id="UP000748752">
    <property type="component" value="Unassembled WGS sequence"/>
</dbReference>
<reference evidence="2 3" key="1">
    <citation type="journal article" date="2020" name="Microorganisms">
        <title>Osmotic Adaptation and Compatible Solute Biosynthesis of Phototrophic Bacteria as Revealed from Genome Analyses.</title>
        <authorList>
            <person name="Imhoff J.F."/>
            <person name="Rahn T."/>
            <person name="Kunzel S."/>
            <person name="Keller A."/>
            <person name="Neulinger S.C."/>
        </authorList>
    </citation>
    <scope>NUCLEOTIDE SEQUENCE [LARGE SCALE GENOMIC DNA]</scope>
    <source>
        <strain evidence="2 3">DSM 6210</strain>
    </source>
</reference>
<proteinExistence type="predicted"/>
<dbReference type="SUPFAM" id="SSF53328">
    <property type="entry name" value="Formyltransferase"/>
    <property type="match status" value="1"/>
</dbReference>
<dbReference type="CDD" id="cd08821">
    <property type="entry name" value="FMT_core_like_1"/>
    <property type="match status" value="1"/>
</dbReference>
<dbReference type="Pfam" id="PF21553">
    <property type="entry name" value="Formyl_trans_C_2"/>
    <property type="match status" value="1"/>
</dbReference>
<comment type="caution">
    <text evidence="2">The sequence shown here is derived from an EMBL/GenBank/DDBJ whole genome shotgun (WGS) entry which is preliminary data.</text>
</comment>
<dbReference type="InterPro" id="IPR049355">
    <property type="entry name" value="Formyl_trans-like_C"/>
</dbReference>
<name>A0ABS1CN83_9GAMM</name>
<dbReference type="SUPFAM" id="SSF55729">
    <property type="entry name" value="Acyl-CoA N-acyltransferases (Nat)"/>
    <property type="match status" value="1"/>
</dbReference>
<feature type="domain" description="N-acetyltransferase" evidence="1">
    <location>
        <begin position="221"/>
        <end position="355"/>
    </location>
</feature>
<protein>
    <recommendedName>
        <fullName evidence="1">N-acetyltransferase domain-containing protein</fullName>
    </recommendedName>
</protein>
<keyword evidence="3" id="KW-1185">Reference proteome</keyword>
<dbReference type="InterPro" id="IPR016181">
    <property type="entry name" value="Acyl_CoA_acyltransferase"/>
</dbReference>
<accession>A0ABS1CN83</accession>
<dbReference type="SUPFAM" id="SSF50486">
    <property type="entry name" value="FMT C-terminal domain-like"/>
    <property type="match status" value="1"/>
</dbReference>
<dbReference type="Gene3D" id="3.10.25.20">
    <property type="match status" value="1"/>
</dbReference>
<evidence type="ECO:0000313" key="2">
    <source>
        <dbReference type="EMBL" id="MBK1633375.1"/>
    </source>
</evidence>
<gene>
    <name evidence="2" type="ORF">CKO31_21990</name>
</gene>
<dbReference type="Gene3D" id="3.40.50.170">
    <property type="entry name" value="Formyl transferase, N-terminal domain"/>
    <property type="match status" value="1"/>
</dbReference>
<evidence type="ECO:0000259" key="1">
    <source>
        <dbReference type="PROSITE" id="PS51186"/>
    </source>
</evidence>
<dbReference type="CDD" id="cd04301">
    <property type="entry name" value="NAT_SF"/>
    <property type="match status" value="1"/>
</dbReference>
<dbReference type="InterPro" id="IPR011034">
    <property type="entry name" value="Formyl_transferase-like_C_sf"/>
</dbReference>
<dbReference type="InterPro" id="IPR036477">
    <property type="entry name" value="Formyl_transf_N_sf"/>
</dbReference>